<dbReference type="Proteomes" id="UP001234989">
    <property type="component" value="Chromosome 9"/>
</dbReference>
<proteinExistence type="predicted"/>
<dbReference type="AlphaFoldDB" id="A0AAF0ZSC7"/>
<dbReference type="EMBL" id="CP133620">
    <property type="protein sequence ID" value="WMV47299.1"/>
    <property type="molecule type" value="Genomic_DNA"/>
</dbReference>
<accession>A0AAF0ZSC7</accession>
<reference evidence="1" key="1">
    <citation type="submission" date="2023-08" db="EMBL/GenBank/DDBJ databases">
        <title>A de novo genome assembly of Solanum verrucosum Schlechtendal, a Mexican diploid species geographically isolated from the other diploid A-genome species in potato relatives.</title>
        <authorList>
            <person name="Hosaka K."/>
        </authorList>
    </citation>
    <scope>NUCLEOTIDE SEQUENCE</scope>
    <source>
        <tissue evidence="1">Young leaves</tissue>
    </source>
</reference>
<sequence length="41" mass="4997">MSYLPCFQTPRVQRMLLVKNMELQKEWVQEKGMIYFLSSEN</sequence>
<evidence type="ECO:0000313" key="1">
    <source>
        <dbReference type="EMBL" id="WMV47299.1"/>
    </source>
</evidence>
<protein>
    <submittedName>
        <fullName evidence="1">Uncharacterized protein</fullName>
    </submittedName>
</protein>
<organism evidence="1 2">
    <name type="scientific">Solanum verrucosum</name>
    <dbReference type="NCBI Taxonomy" id="315347"/>
    <lineage>
        <taxon>Eukaryota</taxon>
        <taxon>Viridiplantae</taxon>
        <taxon>Streptophyta</taxon>
        <taxon>Embryophyta</taxon>
        <taxon>Tracheophyta</taxon>
        <taxon>Spermatophyta</taxon>
        <taxon>Magnoliopsida</taxon>
        <taxon>eudicotyledons</taxon>
        <taxon>Gunneridae</taxon>
        <taxon>Pentapetalae</taxon>
        <taxon>asterids</taxon>
        <taxon>lamiids</taxon>
        <taxon>Solanales</taxon>
        <taxon>Solanaceae</taxon>
        <taxon>Solanoideae</taxon>
        <taxon>Solaneae</taxon>
        <taxon>Solanum</taxon>
    </lineage>
</organism>
<name>A0AAF0ZSC7_SOLVR</name>
<keyword evidence="2" id="KW-1185">Reference proteome</keyword>
<gene>
    <name evidence="1" type="ORF">MTR67_040684</name>
</gene>
<evidence type="ECO:0000313" key="2">
    <source>
        <dbReference type="Proteomes" id="UP001234989"/>
    </source>
</evidence>